<sequence>MALSLVPSTGSYLFTPLRAVHWGPGSISNLPSIIRTLVATYDKNAKPNALIVTGKSLREKTPVISNVTKMLEKEGMFGGVFSDIGQHAPIKQVKAAQKLAEENSVNVLVSIGGGSPIDSAKAIAYFIHESSGSDHFIPHIAVPTTLSVAETTQNAGFTNEQGQKAGVNHPDNAPRAIVYDAELAMHTPLRLWLSTGMRAVDHAVETMYRAGAPPQIRHMALFAIKGLFETLAECKDKPEDVEIRQKCFLVAWESLWPLARAGALGLSHALGHGLGATYAIPHGICSVLTLSETVKLMSVNLQGYDLACLAMAHAFLPPAYQGSVKPLGLDAASAPEADQRAAAKQVGVAVGQLVEKLDLKSTLAEYKVPREHLEPLAEKVDAHKPEGAPYDKQQVLDAILKKIYE</sequence>
<feature type="domain" description="Fe-containing alcohol dehydrogenase-like C-terminal" evidence="3">
    <location>
        <begin position="194"/>
        <end position="381"/>
    </location>
</feature>
<dbReference type="SUPFAM" id="SSF56796">
    <property type="entry name" value="Dehydroquinate synthase-like"/>
    <property type="match status" value="1"/>
</dbReference>
<dbReference type="AlphaFoldDB" id="A0A8H3TMG8"/>
<evidence type="ECO:0008006" key="6">
    <source>
        <dbReference type="Google" id="ProtNLM"/>
    </source>
</evidence>
<dbReference type="InterPro" id="IPR018211">
    <property type="entry name" value="ADH_Fe_CS"/>
</dbReference>
<proteinExistence type="predicted"/>
<comment type="caution">
    <text evidence="4">The sequence shown here is derived from an EMBL/GenBank/DDBJ whole genome shotgun (WGS) entry which is preliminary data.</text>
</comment>
<gene>
    <name evidence="4" type="ORF">NliqN6_0197</name>
</gene>
<evidence type="ECO:0000313" key="5">
    <source>
        <dbReference type="Proteomes" id="UP000620104"/>
    </source>
</evidence>
<dbReference type="OrthoDB" id="3360544at2759"/>
<organism evidence="4 5">
    <name type="scientific">Naganishia liquefaciens</name>
    <dbReference type="NCBI Taxonomy" id="104408"/>
    <lineage>
        <taxon>Eukaryota</taxon>
        <taxon>Fungi</taxon>
        <taxon>Dikarya</taxon>
        <taxon>Basidiomycota</taxon>
        <taxon>Agaricomycotina</taxon>
        <taxon>Tremellomycetes</taxon>
        <taxon>Filobasidiales</taxon>
        <taxon>Filobasidiaceae</taxon>
        <taxon>Naganishia</taxon>
    </lineage>
</organism>
<feature type="domain" description="Alcohol dehydrogenase iron-type/glycerol dehydrogenase GldA" evidence="2">
    <location>
        <begin position="21"/>
        <end position="180"/>
    </location>
</feature>
<dbReference type="PANTHER" id="PTHR11496:SF97">
    <property type="entry name" value="ALCOHOL DEHYDROGENASE IRON-TYPE_GLYCEROL DEHYDROGENASE GLDA DOMAIN-CONTAINING PROTEIN"/>
    <property type="match status" value="1"/>
</dbReference>
<dbReference type="InterPro" id="IPR056798">
    <property type="entry name" value="ADH_Fe_C"/>
</dbReference>
<dbReference type="InterPro" id="IPR001670">
    <property type="entry name" value="ADH_Fe/GldA"/>
</dbReference>
<dbReference type="PANTHER" id="PTHR11496">
    <property type="entry name" value="ALCOHOL DEHYDROGENASE"/>
    <property type="match status" value="1"/>
</dbReference>
<dbReference type="GO" id="GO:0004022">
    <property type="term" value="F:alcohol dehydrogenase (NAD+) activity"/>
    <property type="evidence" value="ECO:0007669"/>
    <property type="project" value="TreeGrafter"/>
</dbReference>
<dbReference type="Gene3D" id="1.20.1090.10">
    <property type="entry name" value="Dehydroquinate synthase-like - alpha domain"/>
    <property type="match status" value="1"/>
</dbReference>
<evidence type="ECO:0000259" key="2">
    <source>
        <dbReference type="Pfam" id="PF00465"/>
    </source>
</evidence>
<evidence type="ECO:0000259" key="3">
    <source>
        <dbReference type="Pfam" id="PF25137"/>
    </source>
</evidence>
<protein>
    <recommendedName>
        <fullName evidence="6">Iron-containing alcohol dehydrogenase</fullName>
    </recommendedName>
</protein>
<accession>A0A8H3TMG8</accession>
<dbReference type="Pfam" id="PF25137">
    <property type="entry name" value="ADH_Fe_C"/>
    <property type="match status" value="1"/>
</dbReference>
<keyword evidence="1" id="KW-0560">Oxidoreductase</keyword>
<evidence type="ECO:0000256" key="1">
    <source>
        <dbReference type="ARBA" id="ARBA00023002"/>
    </source>
</evidence>
<dbReference type="Gene3D" id="3.40.50.1970">
    <property type="match status" value="1"/>
</dbReference>
<dbReference type="Proteomes" id="UP000620104">
    <property type="component" value="Unassembled WGS sequence"/>
</dbReference>
<reference evidence="4" key="1">
    <citation type="submission" date="2020-07" db="EMBL/GenBank/DDBJ databases">
        <title>Draft Genome Sequence of a Deep-Sea Yeast, Naganishia (Cryptococcus) liquefaciens strain N6.</title>
        <authorList>
            <person name="Han Y.W."/>
            <person name="Kajitani R."/>
            <person name="Morimoto H."/>
            <person name="Parhat M."/>
            <person name="Tsubouchi H."/>
            <person name="Bakenova O."/>
            <person name="Ogata M."/>
            <person name="Argunhan B."/>
            <person name="Aoki R."/>
            <person name="Kajiwara S."/>
            <person name="Itoh T."/>
            <person name="Iwasaki H."/>
        </authorList>
    </citation>
    <scope>NUCLEOTIDE SEQUENCE</scope>
    <source>
        <strain evidence="4">N6</strain>
    </source>
</reference>
<dbReference type="EMBL" id="BLZA01000005">
    <property type="protein sequence ID" value="GHJ83795.1"/>
    <property type="molecule type" value="Genomic_DNA"/>
</dbReference>
<dbReference type="InterPro" id="IPR039697">
    <property type="entry name" value="Alcohol_dehydrogenase_Fe"/>
</dbReference>
<keyword evidence="5" id="KW-1185">Reference proteome</keyword>
<name>A0A8H3TMG8_9TREE</name>
<dbReference type="GO" id="GO:0046872">
    <property type="term" value="F:metal ion binding"/>
    <property type="evidence" value="ECO:0007669"/>
    <property type="project" value="InterPro"/>
</dbReference>
<dbReference type="PROSITE" id="PS00060">
    <property type="entry name" value="ADH_IRON_2"/>
    <property type="match status" value="1"/>
</dbReference>
<dbReference type="GO" id="GO:0005739">
    <property type="term" value="C:mitochondrion"/>
    <property type="evidence" value="ECO:0007669"/>
    <property type="project" value="TreeGrafter"/>
</dbReference>
<dbReference type="Pfam" id="PF00465">
    <property type="entry name" value="Fe-ADH"/>
    <property type="match status" value="1"/>
</dbReference>
<dbReference type="CDD" id="cd08192">
    <property type="entry name" value="MAR-like"/>
    <property type="match status" value="1"/>
</dbReference>
<evidence type="ECO:0000313" key="4">
    <source>
        <dbReference type="EMBL" id="GHJ83795.1"/>
    </source>
</evidence>